<dbReference type="PANTHER" id="PTHR46093:SF18">
    <property type="entry name" value="FIBRONECTIN TYPE-III DOMAIN-CONTAINING PROTEIN"/>
    <property type="match status" value="1"/>
</dbReference>
<evidence type="ECO:0000313" key="5">
    <source>
        <dbReference type="EMBL" id="KAF7721579.1"/>
    </source>
</evidence>
<feature type="compositionally biased region" description="Polar residues" evidence="3">
    <location>
        <begin position="342"/>
        <end position="364"/>
    </location>
</feature>
<accession>A0A8H7BEM6</accession>
<dbReference type="InterPro" id="IPR015915">
    <property type="entry name" value="Kelch-typ_b-propeller"/>
</dbReference>
<dbReference type="AlphaFoldDB" id="A0A8H7BEM6"/>
<keyword evidence="4" id="KW-1133">Transmembrane helix</keyword>
<evidence type="ECO:0008006" key="7">
    <source>
        <dbReference type="Google" id="ProtNLM"/>
    </source>
</evidence>
<evidence type="ECO:0000256" key="2">
    <source>
        <dbReference type="ARBA" id="ARBA00022737"/>
    </source>
</evidence>
<keyword evidence="4" id="KW-0812">Transmembrane</keyword>
<keyword evidence="4" id="KW-0472">Membrane</keyword>
<name>A0A8H7BEM6_9FUNG</name>
<reference evidence="5" key="1">
    <citation type="submission" date="2020-01" db="EMBL/GenBank/DDBJ databases">
        <title>Genome Sequencing of Three Apophysomyces-Like Fungal Strains Confirms a Novel Fungal Genus in the Mucoromycota with divergent Burkholderia-like Endosymbiotic Bacteria.</title>
        <authorList>
            <person name="Stajich J.E."/>
            <person name="Macias A.M."/>
            <person name="Carter-House D."/>
            <person name="Lovett B."/>
            <person name="Kasson L.R."/>
            <person name="Berry K."/>
            <person name="Grigoriev I."/>
            <person name="Chang Y."/>
            <person name="Spatafora J."/>
            <person name="Kasson M.T."/>
        </authorList>
    </citation>
    <scope>NUCLEOTIDE SEQUENCE</scope>
    <source>
        <strain evidence="5">NRRL A-21654</strain>
    </source>
</reference>
<keyword evidence="1" id="KW-0880">Kelch repeat</keyword>
<dbReference type="OrthoDB" id="2363417at2759"/>
<gene>
    <name evidence="5" type="ORF">EC973_004471</name>
</gene>
<dbReference type="Pfam" id="PF24681">
    <property type="entry name" value="Kelch_KLHDC2_KLHL20_DRC7"/>
    <property type="match status" value="1"/>
</dbReference>
<dbReference type="Proteomes" id="UP000605846">
    <property type="component" value="Unassembled WGS sequence"/>
</dbReference>
<feature type="transmembrane region" description="Helical" evidence="4">
    <location>
        <begin position="293"/>
        <end position="321"/>
    </location>
</feature>
<proteinExistence type="predicted"/>
<sequence length="436" mass="47944">MFSAVNIYDKVFIMNGGTGWALSTIRTSTTIPYTSFPLVNVTARFDGQSWKAIDSKGVGQYYGETGTYVESQNKIYYWGGADAYRNVIAPASIRVLNYDNLQWEFTQTAALPEGASVRFQHTATMAGDNKIYYIGGCQGPPTFRNISMQDILVYDTVDGAWELRKSRGPPESVRDASALMGEIDENVTMLADDCYTYNTLQNEWTQQHLKGDLGPQMVYGHSAGHRPSTDLPGNASVGVAYSILDLNEMAWTDKYDASALNYVLPNSSTSINTNSTVPQATPTPSQGSSNTRIIVGVVVGCVGAVGDSVFVALAIAIYVYVHKRRTRYVDRSVSLKHETSGQDHSSSINEKEQSSTTENPNGVQDNHLLSMEQQKLDTLAVSAALRLQSPFVEKPFLQSMVFSKTDSQLSVVEKPDFVKDQLQPVKPDSITLEKEL</sequence>
<evidence type="ECO:0000256" key="3">
    <source>
        <dbReference type="SAM" id="MobiDB-lite"/>
    </source>
</evidence>
<dbReference type="EMBL" id="JABAYA010000251">
    <property type="protein sequence ID" value="KAF7721579.1"/>
    <property type="molecule type" value="Genomic_DNA"/>
</dbReference>
<feature type="region of interest" description="Disordered" evidence="3">
    <location>
        <begin position="335"/>
        <end position="364"/>
    </location>
</feature>
<dbReference type="SUPFAM" id="SSF117281">
    <property type="entry name" value="Kelch motif"/>
    <property type="match status" value="1"/>
</dbReference>
<evidence type="ECO:0000313" key="6">
    <source>
        <dbReference type="Proteomes" id="UP000605846"/>
    </source>
</evidence>
<evidence type="ECO:0000256" key="4">
    <source>
        <dbReference type="SAM" id="Phobius"/>
    </source>
</evidence>
<dbReference type="Gene3D" id="2.120.10.80">
    <property type="entry name" value="Kelch-type beta propeller"/>
    <property type="match status" value="1"/>
</dbReference>
<keyword evidence="2" id="KW-0677">Repeat</keyword>
<evidence type="ECO:0000256" key="1">
    <source>
        <dbReference type="ARBA" id="ARBA00022441"/>
    </source>
</evidence>
<dbReference type="PANTHER" id="PTHR46093">
    <property type="entry name" value="ACYL-COA-BINDING DOMAIN-CONTAINING PROTEIN 5"/>
    <property type="match status" value="1"/>
</dbReference>
<comment type="caution">
    <text evidence="5">The sequence shown here is derived from an EMBL/GenBank/DDBJ whole genome shotgun (WGS) entry which is preliminary data.</text>
</comment>
<keyword evidence="6" id="KW-1185">Reference proteome</keyword>
<protein>
    <recommendedName>
        <fullName evidence="7">Kelch repeat protein</fullName>
    </recommendedName>
</protein>
<organism evidence="5 6">
    <name type="scientific">Apophysomyces ossiformis</name>
    <dbReference type="NCBI Taxonomy" id="679940"/>
    <lineage>
        <taxon>Eukaryota</taxon>
        <taxon>Fungi</taxon>
        <taxon>Fungi incertae sedis</taxon>
        <taxon>Mucoromycota</taxon>
        <taxon>Mucoromycotina</taxon>
        <taxon>Mucoromycetes</taxon>
        <taxon>Mucorales</taxon>
        <taxon>Mucorineae</taxon>
        <taxon>Mucoraceae</taxon>
        <taxon>Apophysomyces</taxon>
    </lineage>
</organism>